<dbReference type="Proteomes" id="UP000790377">
    <property type="component" value="Unassembled WGS sequence"/>
</dbReference>
<comment type="caution">
    <text evidence="1">The sequence shown here is derived from an EMBL/GenBank/DDBJ whole genome shotgun (WGS) entry which is preliminary data.</text>
</comment>
<protein>
    <submittedName>
        <fullName evidence="1">Uncharacterized protein</fullName>
    </submittedName>
</protein>
<dbReference type="EMBL" id="MU267649">
    <property type="protein sequence ID" value="KAH7912552.1"/>
    <property type="molecule type" value="Genomic_DNA"/>
</dbReference>
<keyword evidence="2" id="KW-1185">Reference proteome</keyword>
<proteinExistence type="predicted"/>
<sequence length="398" mass="43690">MAPNASIILTDALSALNKQANLALATIQNQARADVSQATADAREARRERDEAVKTLHAHKSEERAWKQEAAEWKAAVEQADLTISHHVETINQLRQEASQWKDQCLRLEDTSRQEAISWKEQFLRVEQERCKLSAKINELIAEQLSPSGSKPTSLAPYTPRLRHSTHGEPSISDRPPTYQSDIEAPPKKGAATKSKSKPISETSRKPPAQLPTPTSENTRPKIAPRPSHKPSDGSTSTFIRRVQAVIQIPVKEECVDGEGAELHVSTATSTSTPASTSTSASASASGNAASVKSRRVLANKKRRRPDNDTETEQESEAENIVSSEADEGEMTPEDGSDDEDELMMGVEENRKEVYGIQRVTKPAFLNPTATPLSIAATRVRKRKVSTTAPARKRKTVR</sequence>
<reference evidence="1" key="1">
    <citation type="journal article" date="2021" name="New Phytol.">
        <title>Evolutionary innovations through gain and loss of genes in the ectomycorrhizal Boletales.</title>
        <authorList>
            <person name="Wu G."/>
            <person name="Miyauchi S."/>
            <person name="Morin E."/>
            <person name="Kuo A."/>
            <person name="Drula E."/>
            <person name="Varga T."/>
            <person name="Kohler A."/>
            <person name="Feng B."/>
            <person name="Cao Y."/>
            <person name="Lipzen A."/>
            <person name="Daum C."/>
            <person name="Hundley H."/>
            <person name="Pangilinan J."/>
            <person name="Johnson J."/>
            <person name="Barry K."/>
            <person name="LaButti K."/>
            <person name="Ng V."/>
            <person name="Ahrendt S."/>
            <person name="Min B."/>
            <person name="Choi I.G."/>
            <person name="Park H."/>
            <person name="Plett J.M."/>
            <person name="Magnuson J."/>
            <person name="Spatafora J.W."/>
            <person name="Nagy L.G."/>
            <person name="Henrissat B."/>
            <person name="Grigoriev I.V."/>
            <person name="Yang Z.L."/>
            <person name="Xu J."/>
            <person name="Martin F.M."/>
        </authorList>
    </citation>
    <scope>NUCLEOTIDE SEQUENCE</scope>
    <source>
        <strain evidence="1">ATCC 28755</strain>
    </source>
</reference>
<evidence type="ECO:0000313" key="2">
    <source>
        <dbReference type="Proteomes" id="UP000790377"/>
    </source>
</evidence>
<evidence type="ECO:0000313" key="1">
    <source>
        <dbReference type="EMBL" id="KAH7912552.1"/>
    </source>
</evidence>
<gene>
    <name evidence="1" type="ORF">BJ138DRAFT_1148151</name>
</gene>
<organism evidence="1 2">
    <name type="scientific">Hygrophoropsis aurantiaca</name>
    <dbReference type="NCBI Taxonomy" id="72124"/>
    <lineage>
        <taxon>Eukaryota</taxon>
        <taxon>Fungi</taxon>
        <taxon>Dikarya</taxon>
        <taxon>Basidiomycota</taxon>
        <taxon>Agaricomycotina</taxon>
        <taxon>Agaricomycetes</taxon>
        <taxon>Agaricomycetidae</taxon>
        <taxon>Boletales</taxon>
        <taxon>Coniophorineae</taxon>
        <taxon>Hygrophoropsidaceae</taxon>
        <taxon>Hygrophoropsis</taxon>
    </lineage>
</organism>
<name>A0ACB8AH83_9AGAM</name>
<accession>A0ACB8AH83</accession>